<proteinExistence type="predicted"/>
<name>A0AAD7K7M2_9AGAR</name>
<dbReference type="Proteomes" id="UP001215598">
    <property type="component" value="Unassembled WGS sequence"/>
</dbReference>
<gene>
    <name evidence="2" type="ORF">B0H16DRAFT_1448445</name>
</gene>
<evidence type="ECO:0000313" key="3">
    <source>
        <dbReference type="Proteomes" id="UP001215598"/>
    </source>
</evidence>
<feature type="region of interest" description="Disordered" evidence="1">
    <location>
        <begin position="223"/>
        <end position="249"/>
    </location>
</feature>
<feature type="compositionally biased region" description="Basic and acidic residues" evidence="1">
    <location>
        <begin position="229"/>
        <end position="244"/>
    </location>
</feature>
<evidence type="ECO:0000313" key="2">
    <source>
        <dbReference type="EMBL" id="KAJ7780022.1"/>
    </source>
</evidence>
<feature type="region of interest" description="Disordered" evidence="1">
    <location>
        <begin position="130"/>
        <end position="169"/>
    </location>
</feature>
<accession>A0AAD7K7M2</accession>
<sequence length="414" mass="44901">MWEMRKSPLNSNVETLPSLSVRNSWELPAEVKAEDVQQGKRSSRWDQIMSRTGAFCTVVLTQVGAAFFAKNIGSSGKAHSRAFQCQEFCEKADVFYQLKNKISFKEIKSRPSPIDRIIPNVIHGVGLRLHSLEKPQDTEPPSKREDDAVEIPAPSPPAVGRPARQPVETVKLRAGETPGGTRGRAARPHFISLPLPSADIANRAGMDRAGIGQPRLLRAVQRLTTGERAQTEGRGTRESQEQGSKHGARLSDTLCRRAHARAAQKRLPAQGPTRVIYPTRAPIRGTVLGRRRGGRELDILPAPPMGEDRWLDRRSDDGGADAGCEEHLFLLRSNVDGSQVRVGPGIAGGGTPRYATTRPSIEGSLEDKNSDVVCGAQPLSLNEGASLLSVSKMADNLVTPNDLLLVPVSNRPAG</sequence>
<comment type="caution">
    <text evidence="2">The sequence shown here is derived from an EMBL/GenBank/DDBJ whole genome shotgun (WGS) entry which is preliminary data.</text>
</comment>
<dbReference type="EMBL" id="JARKIB010000005">
    <property type="protein sequence ID" value="KAJ7780022.1"/>
    <property type="molecule type" value="Genomic_DNA"/>
</dbReference>
<protein>
    <submittedName>
        <fullName evidence="2">Uncharacterized protein</fullName>
    </submittedName>
</protein>
<reference evidence="2" key="1">
    <citation type="submission" date="2023-03" db="EMBL/GenBank/DDBJ databases">
        <title>Massive genome expansion in bonnet fungi (Mycena s.s.) driven by repeated elements and novel gene families across ecological guilds.</title>
        <authorList>
            <consortium name="Lawrence Berkeley National Laboratory"/>
            <person name="Harder C.B."/>
            <person name="Miyauchi S."/>
            <person name="Viragh M."/>
            <person name="Kuo A."/>
            <person name="Thoen E."/>
            <person name="Andreopoulos B."/>
            <person name="Lu D."/>
            <person name="Skrede I."/>
            <person name="Drula E."/>
            <person name="Henrissat B."/>
            <person name="Morin E."/>
            <person name="Kohler A."/>
            <person name="Barry K."/>
            <person name="LaButti K."/>
            <person name="Morin E."/>
            <person name="Salamov A."/>
            <person name="Lipzen A."/>
            <person name="Mereny Z."/>
            <person name="Hegedus B."/>
            <person name="Baldrian P."/>
            <person name="Stursova M."/>
            <person name="Weitz H."/>
            <person name="Taylor A."/>
            <person name="Grigoriev I.V."/>
            <person name="Nagy L.G."/>
            <person name="Martin F."/>
            <person name="Kauserud H."/>
        </authorList>
    </citation>
    <scope>NUCLEOTIDE SEQUENCE</scope>
    <source>
        <strain evidence="2">CBHHK182m</strain>
    </source>
</reference>
<feature type="compositionally biased region" description="Basic and acidic residues" evidence="1">
    <location>
        <begin position="130"/>
        <end position="146"/>
    </location>
</feature>
<organism evidence="2 3">
    <name type="scientific">Mycena metata</name>
    <dbReference type="NCBI Taxonomy" id="1033252"/>
    <lineage>
        <taxon>Eukaryota</taxon>
        <taxon>Fungi</taxon>
        <taxon>Dikarya</taxon>
        <taxon>Basidiomycota</taxon>
        <taxon>Agaricomycotina</taxon>
        <taxon>Agaricomycetes</taxon>
        <taxon>Agaricomycetidae</taxon>
        <taxon>Agaricales</taxon>
        <taxon>Marasmiineae</taxon>
        <taxon>Mycenaceae</taxon>
        <taxon>Mycena</taxon>
    </lineage>
</organism>
<evidence type="ECO:0000256" key="1">
    <source>
        <dbReference type="SAM" id="MobiDB-lite"/>
    </source>
</evidence>
<keyword evidence="3" id="KW-1185">Reference proteome</keyword>
<dbReference type="AlphaFoldDB" id="A0AAD7K7M2"/>